<protein>
    <submittedName>
        <fullName evidence="5">GNAT family N-acetyltransferase</fullName>
    </submittedName>
</protein>
<gene>
    <name evidence="5" type="ORF">HB662_06570</name>
</gene>
<organism evidence="5 6">
    <name type="scientific">Falsiroseomonas frigidaquae</name>
    <dbReference type="NCBI Taxonomy" id="487318"/>
    <lineage>
        <taxon>Bacteria</taxon>
        <taxon>Pseudomonadati</taxon>
        <taxon>Pseudomonadota</taxon>
        <taxon>Alphaproteobacteria</taxon>
        <taxon>Acetobacterales</taxon>
        <taxon>Roseomonadaceae</taxon>
        <taxon>Falsiroseomonas</taxon>
    </lineage>
</organism>
<dbReference type="Pfam" id="PF00583">
    <property type="entry name" value="Acetyltransf_1"/>
    <property type="match status" value="1"/>
</dbReference>
<dbReference type="InterPro" id="IPR000182">
    <property type="entry name" value="GNAT_dom"/>
</dbReference>
<evidence type="ECO:0000313" key="5">
    <source>
        <dbReference type="EMBL" id="NKE44434.1"/>
    </source>
</evidence>
<evidence type="ECO:0000313" key="6">
    <source>
        <dbReference type="Proteomes" id="UP000765160"/>
    </source>
</evidence>
<dbReference type="CDD" id="cd04301">
    <property type="entry name" value="NAT_SF"/>
    <property type="match status" value="1"/>
</dbReference>
<feature type="compositionally biased region" description="Basic and acidic residues" evidence="3">
    <location>
        <begin position="1"/>
        <end position="10"/>
    </location>
</feature>
<evidence type="ECO:0000256" key="1">
    <source>
        <dbReference type="ARBA" id="ARBA00022679"/>
    </source>
</evidence>
<reference evidence="5 6" key="1">
    <citation type="submission" date="2020-03" db="EMBL/GenBank/DDBJ databases">
        <title>Roseomonas selenitidurans sp. nov. isolated from soil.</title>
        <authorList>
            <person name="Liu H."/>
        </authorList>
    </citation>
    <scope>NUCLEOTIDE SEQUENCE [LARGE SCALE GENOMIC DNA]</scope>
    <source>
        <strain evidence="5 6">JCM 15073</strain>
    </source>
</reference>
<feature type="domain" description="N-acetyltransferase" evidence="4">
    <location>
        <begin position="23"/>
        <end position="162"/>
    </location>
</feature>
<evidence type="ECO:0000256" key="2">
    <source>
        <dbReference type="ARBA" id="ARBA00023315"/>
    </source>
</evidence>
<keyword evidence="2" id="KW-0012">Acyltransferase</keyword>
<dbReference type="PANTHER" id="PTHR43877">
    <property type="entry name" value="AMINOALKYLPHOSPHONATE N-ACETYLTRANSFERASE-RELATED-RELATED"/>
    <property type="match status" value="1"/>
</dbReference>
<dbReference type="SUPFAM" id="SSF55729">
    <property type="entry name" value="Acyl-CoA N-acyltransferases (Nat)"/>
    <property type="match status" value="1"/>
</dbReference>
<dbReference type="InterPro" id="IPR016181">
    <property type="entry name" value="Acyl_CoA_acyltransferase"/>
</dbReference>
<feature type="region of interest" description="Disordered" evidence="3">
    <location>
        <begin position="1"/>
        <end position="20"/>
    </location>
</feature>
<comment type="caution">
    <text evidence="5">The sequence shown here is derived from an EMBL/GenBank/DDBJ whole genome shotgun (WGS) entry which is preliminary data.</text>
</comment>
<evidence type="ECO:0000256" key="3">
    <source>
        <dbReference type="SAM" id="MobiDB-lite"/>
    </source>
</evidence>
<accession>A0ABX1EWG2</accession>
<dbReference type="InterPro" id="IPR050832">
    <property type="entry name" value="Bact_Acetyltransf"/>
</dbReference>
<evidence type="ECO:0000259" key="4">
    <source>
        <dbReference type="PROSITE" id="PS51186"/>
    </source>
</evidence>
<name>A0ABX1EWG2_9PROT</name>
<proteinExistence type="predicted"/>
<dbReference type="PROSITE" id="PS51186">
    <property type="entry name" value="GNAT"/>
    <property type="match status" value="1"/>
</dbReference>
<sequence>MTKRLDRPEAASEPWPDGAAPRVTITQTAAQADPVVPVLLAGLTAHAAPQAGPPDAETLNLVVRAPGEAAPLGGLQARIFYRWMYISLFHLPETLRGQGLGRALLQRAEAVARARGCTGIWLDTFSFQARPFYESCGFGLFATLPDCPPGHARHYLMKRLTDGEA</sequence>
<keyword evidence="1" id="KW-0808">Transferase</keyword>
<dbReference type="EMBL" id="JAAVTX010000002">
    <property type="protein sequence ID" value="NKE44434.1"/>
    <property type="molecule type" value="Genomic_DNA"/>
</dbReference>
<keyword evidence="6" id="KW-1185">Reference proteome</keyword>
<dbReference type="Gene3D" id="3.40.630.30">
    <property type="match status" value="1"/>
</dbReference>
<dbReference type="Proteomes" id="UP000765160">
    <property type="component" value="Unassembled WGS sequence"/>
</dbReference>